<keyword evidence="3" id="KW-1185">Reference proteome</keyword>
<evidence type="ECO:0000313" key="3">
    <source>
        <dbReference type="Proteomes" id="UP000018936"/>
    </source>
</evidence>
<dbReference type="EMBL" id="AZIM01011606">
    <property type="protein sequence ID" value="ETE56859.1"/>
    <property type="molecule type" value="Genomic_DNA"/>
</dbReference>
<gene>
    <name evidence="2" type="primary">Fam71f1</name>
    <name evidence="2" type="ORF">L345_17429</name>
</gene>
<evidence type="ECO:0000313" key="2">
    <source>
        <dbReference type="EMBL" id="ETE56859.1"/>
    </source>
</evidence>
<accession>V8N3K5</accession>
<name>V8N3K5_OPHHA</name>
<sequence>MASGLFTGSIQDVGRALGLEGGMLCQLIRSPDYNLFPNSAVFESNFIQGTFARCASWWEPGGGWIGCKRTSWVNQEGPGPSIDSGVSGGWGTVPTGHKEGEMDGHHPHPHHCDSGSDLLGSLPPSPQRAPDGEPTGPTSEGPPWQSPAVANGPDQLLARPVPDCLRCFAQAAPPPVRPALCPQRLPAHFAPPDGDQDGVLPAAAPQAPRGRLCALEPPDQHPGERPLHHHQGPSHPHPPLPGLQP</sequence>
<reference evidence="2 3" key="1">
    <citation type="journal article" date="2013" name="Proc. Natl. Acad. Sci. U.S.A.">
        <title>The king cobra genome reveals dynamic gene evolution and adaptation in the snake venom system.</title>
        <authorList>
            <person name="Vonk F.J."/>
            <person name="Casewell N.R."/>
            <person name="Henkel C.V."/>
            <person name="Heimberg A.M."/>
            <person name="Jansen H.J."/>
            <person name="McCleary R.J."/>
            <person name="Kerkkamp H.M."/>
            <person name="Vos R.A."/>
            <person name="Guerreiro I."/>
            <person name="Calvete J.J."/>
            <person name="Wuster W."/>
            <person name="Woods A.E."/>
            <person name="Logan J.M."/>
            <person name="Harrison R.A."/>
            <person name="Castoe T.A."/>
            <person name="de Koning A.P."/>
            <person name="Pollock D.D."/>
            <person name="Yandell M."/>
            <person name="Calderon D."/>
            <person name="Renjifo C."/>
            <person name="Currier R.B."/>
            <person name="Salgado D."/>
            <person name="Pla D."/>
            <person name="Sanz L."/>
            <person name="Hyder A.S."/>
            <person name="Ribeiro J.M."/>
            <person name="Arntzen J.W."/>
            <person name="van den Thillart G.E."/>
            <person name="Boetzer M."/>
            <person name="Pirovano W."/>
            <person name="Dirks R.P."/>
            <person name="Spaink H.P."/>
            <person name="Duboule D."/>
            <person name="McGlinn E."/>
            <person name="Kini R.M."/>
            <person name="Richardson M.K."/>
        </authorList>
    </citation>
    <scope>NUCLEOTIDE SEQUENCE</scope>
    <source>
        <tissue evidence="2">Blood</tissue>
    </source>
</reference>
<feature type="compositionally biased region" description="Low complexity" evidence="1">
    <location>
        <begin position="132"/>
        <end position="143"/>
    </location>
</feature>
<feature type="compositionally biased region" description="Pro residues" evidence="1">
    <location>
        <begin position="235"/>
        <end position="245"/>
    </location>
</feature>
<proteinExistence type="predicted"/>
<organism evidence="2 3">
    <name type="scientific">Ophiophagus hannah</name>
    <name type="common">King cobra</name>
    <name type="synonym">Naja hannah</name>
    <dbReference type="NCBI Taxonomy" id="8665"/>
    <lineage>
        <taxon>Eukaryota</taxon>
        <taxon>Metazoa</taxon>
        <taxon>Chordata</taxon>
        <taxon>Craniata</taxon>
        <taxon>Vertebrata</taxon>
        <taxon>Euteleostomi</taxon>
        <taxon>Lepidosauria</taxon>
        <taxon>Squamata</taxon>
        <taxon>Bifurcata</taxon>
        <taxon>Unidentata</taxon>
        <taxon>Episquamata</taxon>
        <taxon>Toxicofera</taxon>
        <taxon>Serpentes</taxon>
        <taxon>Colubroidea</taxon>
        <taxon>Elapidae</taxon>
        <taxon>Elapinae</taxon>
        <taxon>Ophiophagus</taxon>
    </lineage>
</organism>
<feature type="region of interest" description="Disordered" evidence="1">
    <location>
        <begin position="187"/>
        <end position="245"/>
    </location>
</feature>
<dbReference type="AlphaFoldDB" id="V8N3K5"/>
<dbReference type="Proteomes" id="UP000018936">
    <property type="component" value="Unassembled WGS sequence"/>
</dbReference>
<dbReference type="OrthoDB" id="9940031at2759"/>
<feature type="non-terminal residue" evidence="2">
    <location>
        <position position="1"/>
    </location>
</feature>
<feature type="compositionally biased region" description="Basic and acidic residues" evidence="1">
    <location>
        <begin position="96"/>
        <end position="114"/>
    </location>
</feature>
<evidence type="ECO:0000256" key="1">
    <source>
        <dbReference type="SAM" id="MobiDB-lite"/>
    </source>
</evidence>
<protein>
    <submittedName>
        <fullName evidence="2">Protein FAM71F1</fullName>
    </submittedName>
</protein>
<comment type="caution">
    <text evidence="2">The sequence shown here is derived from an EMBL/GenBank/DDBJ whole genome shotgun (WGS) entry which is preliminary data.</text>
</comment>
<feature type="region of interest" description="Disordered" evidence="1">
    <location>
        <begin position="75"/>
        <end position="155"/>
    </location>
</feature>